<dbReference type="RefSeq" id="WP_354696123.1">
    <property type="nucleotide sequence ID" value="NZ_JAZHOG010000009.1"/>
</dbReference>
<comment type="similarity">
    <text evidence="6">Belongs to the UPF0758 family.</text>
</comment>
<dbReference type="GO" id="GO:0008237">
    <property type="term" value="F:metallopeptidase activity"/>
    <property type="evidence" value="ECO:0007669"/>
    <property type="project" value="UniProtKB-KW"/>
</dbReference>
<dbReference type="InterPro" id="IPR046778">
    <property type="entry name" value="UPF0758_N"/>
</dbReference>
<name>A0AAW9RA65_9GAMM</name>
<dbReference type="GO" id="GO:0006508">
    <property type="term" value="P:proteolysis"/>
    <property type="evidence" value="ECO:0007669"/>
    <property type="project" value="UniProtKB-KW"/>
</dbReference>
<evidence type="ECO:0000256" key="2">
    <source>
        <dbReference type="ARBA" id="ARBA00022723"/>
    </source>
</evidence>
<dbReference type="InterPro" id="IPR010994">
    <property type="entry name" value="RuvA_2-like"/>
</dbReference>
<dbReference type="NCBIfam" id="NF000642">
    <property type="entry name" value="PRK00024.1"/>
    <property type="match status" value="1"/>
</dbReference>
<keyword evidence="5" id="KW-0482">Metalloprotease</keyword>
<dbReference type="PROSITE" id="PS50249">
    <property type="entry name" value="MPN"/>
    <property type="match status" value="1"/>
</dbReference>
<evidence type="ECO:0000256" key="4">
    <source>
        <dbReference type="ARBA" id="ARBA00022833"/>
    </source>
</evidence>
<dbReference type="SUPFAM" id="SSF47781">
    <property type="entry name" value="RuvA domain 2-like"/>
    <property type="match status" value="1"/>
</dbReference>
<evidence type="ECO:0000256" key="3">
    <source>
        <dbReference type="ARBA" id="ARBA00022801"/>
    </source>
</evidence>
<organism evidence="8 9">
    <name type="scientific">Elongatibacter sediminis</name>
    <dbReference type="NCBI Taxonomy" id="3119006"/>
    <lineage>
        <taxon>Bacteria</taxon>
        <taxon>Pseudomonadati</taxon>
        <taxon>Pseudomonadota</taxon>
        <taxon>Gammaproteobacteria</taxon>
        <taxon>Chromatiales</taxon>
        <taxon>Wenzhouxiangellaceae</taxon>
        <taxon>Elongatibacter</taxon>
    </lineage>
</organism>
<comment type="caution">
    <text evidence="8">The sequence shown here is derived from an EMBL/GenBank/DDBJ whole genome shotgun (WGS) entry which is preliminary data.</text>
</comment>
<dbReference type="CDD" id="cd08071">
    <property type="entry name" value="MPN_DUF2466"/>
    <property type="match status" value="1"/>
</dbReference>
<evidence type="ECO:0000313" key="8">
    <source>
        <dbReference type="EMBL" id="MEJ8568802.1"/>
    </source>
</evidence>
<keyword evidence="4" id="KW-0862">Zinc</keyword>
<dbReference type="PROSITE" id="PS01302">
    <property type="entry name" value="UPF0758"/>
    <property type="match status" value="1"/>
</dbReference>
<reference evidence="8 9" key="1">
    <citation type="submission" date="2024-02" db="EMBL/GenBank/DDBJ databases">
        <title>A novel Wenzhouxiangellaceae bacterium, isolated from coastal sediments.</title>
        <authorList>
            <person name="Du Z.-J."/>
            <person name="Ye Y.-Q."/>
            <person name="Zhang X.-Y."/>
        </authorList>
    </citation>
    <scope>NUCLEOTIDE SEQUENCE [LARGE SCALE GENOMIC DNA]</scope>
    <source>
        <strain evidence="8 9">CH-27</strain>
    </source>
</reference>
<keyword evidence="2" id="KW-0479">Metal-binding</keyword>
<dbReference type="AlphaFoldDB" id="A0AAW9RA65"/>
<dbReference type="Gene3D" id="3.40.140.10">
    <property type="entry name" value="Cytidine Deaminase, domain 2"/>
    <property type="match status" value="1"/>
</dbReference>
<dbReference type="Pfam" id="PF20582">
    <property type="entry name" value="UPF0758_N"/>
    <property type="match status" value="1"/>
</dbReference>
<dbReference type="GO" id="GO:0046872">
    <property type="term" value="F:metal ion binding"/>
    <property type="evidence" value="ECO:0007669"/>
    <property type="project" value="UniProtKB-KW"/>
</dbReference>
<dbReference type="Proteomes" id="UP001359886">
    <property type="component" value="Unassembled WGS sequence"/>
</dbReference>
<feature type="domain" description="MPN" evidence="7">
    <location>
        <begin position="101"/>
        <end position="223"/>
    </location>
</feature>
<sequence>MTRPGPDNLQPRERLVRHGPAALSDTELLAVLLRSGSASLPVGRLASRLIERFGGLRGLLCAEADALERQPGLGPAKSAQLAAVLELSRRYLRESLVRGAALESPGATERYLKSVLRDHPHEVFACLFLDTRHRVIAFEELFHGTIDGATVYPRVVAEKALRHGAAALIVAHNHPSGVCEPSLADQAITRRLKEALSLLDIRLLDHFVIGEGSPVSMASRGLI</sequence>
<keyword evidence="1" id="KW-0645">Protease</keyword>
<keyword evidence="3" id="KW-0378">Hydrolase</keyword>
<dbReference type="EMBL" id="JAZHOG010000009">
    <property type="protein sequence ID" value="MEJ8568802.1"/>
    <property type="molecule type" value="Genomic_DNA"/>
</dbReference>
<proteinExistence type="inferred from homology"/>
<keyword evidence="9" id="KW-1185">Reference proteome</keyword>
<dbReference type="InterPro" id="IPR037518">
    <property type="entry name" value="MPN"/>
</dbReference>
<dbReference type="Pfam" id="PF04002">
    <property type="entry name" value="RadC"/>
    <property type="match status" value="1"/>
</dbReference>
<dbReference type="InterPro" id="IPR020891">
    <property type="entry name" value="UPF0758_CS"/>
</dbReference>
<dbReference type="SUPFAM" id="SSF102712">
    <property type="entry name" value="JAB1/MPN domain"/>
    <property type="match status" value="1"/>
</dbReference>
<dbReference type="NCBIfam" id="TIGR00608">
    <property type="entry name" value="radc"/>
    <property type="match status" value="1"/>
</dbReference>
<evidence type="ECO:0000256" key="1">
    <source>
        <dbReference type="ARBA" id="ARBA00022670"/>
    </source>
</evidence>
<dbReference type="PANTHER" id="PTHR30471:SF3">
    <property type="entry name" value="UPF0758 PROTEIN YEES-RELATED"/>
    <property type="match status" value="1"/>
</dbReference>
<dbReference type="InterPro" id="IPR025657">
    <property type="entry name" value="RadC_JAB"/>
</dbReference>
<evidence type="ECO:0000256" key="6">
    <source>
        <dbReference type="RuleBase" id="RU003797"/>
    </source>
</evidence>
<protein>
    <submittedName>
        <fullName evidence="8">DNA repair protein RadC</fullName>
    </submittedName>
</protein>
<evidence type="ECO:0000256" key="5">
    <source>
        <dbReference type="ARBA" id="ARBA00023049"/>
    </source>
</evidence>
<accession>A0AAW9RA65</accession>
<gene>
    <name evidence="8" type="primary">radC</name>
    <name evidence="8" type="ORF">V3330_14305</name>
</gene>
<evidence type="ECO:0000259" key="7">
    <source>
        <dbReference type="PROSITE" id="PS50249"/>
    </source>
</evidence>
<evidence type="ECO:0000313" key="9">
    <source>
        <dbReference type="Proteomes" id="UP001359886"/>
    </source>
</evidence>
<dbReference type="PANTHER" id="PTHR30471">
    <property type="entry name" value="DNA REPAIR PROTEIN RADC"/>
    <property type="match status" value="1"/>
</dbReference>
<dbReference type="InterPro" id="IPR001405">
    <property type="entry name" value="UPF0758"/>
</dbReference>